<name>A0A518RBE4_9SPHN</name>
<evidence type="ECO:0000256" key="8">
    <source>
        <dbReference type="ARBA" id="ARBA00066694"/>
    </source>
</evidence>
<dbReference type="Pfam" id="PF12806">
    <property type="entry name" value="Acyl-CoA_dh_C"/>
    <property type="match status" value="1"/>
</dbReference>
<comment type="similarity">
    <text evidence="2 10">Belongs to the acyl-CoA dehydrogenase family.</text>
</comment>
<protein>
    <recommendedName>
        <fullName evidence="9">3-methylmercaptopropionyl-CoA dehydrogenase</fullName>
        <ecNumber evidence="8">1.3.99.41</ecNumber>
    </recommendedName>
</protein>
<dbReference type="GO" id="GO:0050660">
    <property type="term" value="F:flavin adenine dinucleotide binding"/>
    <property type="evidence" value="ECO:0007669"/>
    <property type="project" value="InterPro"/>
</dbReference>
<keyword evidence="5 10" id="KW-0560">Oxidoreductase</keyword>
<evidence type="ECO:0000256" key="3">
    <source>
        <dbReference type="ARBA" id="ARBA00022630"/>
    </source>
</evidence>
<dbReference type="Gene3D" id="2.40.110.10">
    <property type="entry name" value="Butyryl-CoA Dehydrogenase, subunit A, domain 2"/>
    <property type="match status" value="1"/>
</dbReference>
<dbReference type="RefSeq" id="WP_145844199.1">
    <property type="nucleotide sequence ID" value="NZ_CP042239.1"/>
</dbReference>
<keyword evidence="16" id="KW-1185">Reference proteome</keyword>
<evidence type="ECO:0000313" key="15">
    <source>
        <dbReference type="EMBL" id="QDX24671.1"/>
    </source>
</evidence>
<proteinExistence type="inferred from homology"/>
<dbReference type="SUPFAM" id="SSF56645">
    <property type="entry name" value="Acyl-CoA dehydrogenase NM domain-like"/>
    <property type="match status" value="1"/>
</dbReference>
<dbReference type="Pfam" id="PF02771">
    <property type="entry name" value="Acyl-CoA_dh_N"/>
    <property type="match status" value="1"/>
</dbReference>
<dbReference type="FunFam" id="2.40.110.10:FF:000031">
    <property type="entry name" value="Acyl-CoA dehydrogenase, putative"/>
    <property type="match status" value="1"/>
</dbReference>
<evidence type="ECO:0000256" key="5">
    <source>
        <dbReference type="ARBA" id="ARBA00023002"/>
    </source>
</evidence>
<evidence type="ECO:0000259" key="12">
    <source>
        <dbReference type="Pfam" id="PF02770"/>
    </source>
</evidence>
<dbReference type="Pfam" id="PF02770">
    <property type="entry name" value="Acyl-CoA_dh_M"/>
    <property type="match status" value="1"/>
</dbReference>
<dbReference type="AlphaFoldDB" id="A0A518RBE4"/>
<comment type="function">
    <text evidence="7">Involved in the assimilation of dimethylsulphoniopropionate (DMSP), an important compound in the fixation of carbon in marine phytoplankton, by mediating the conversion of 3-(methylthio)propanoyl-CoA (MMPA-CoA) to 3-(methylthio)acryloyl-CoA (MTA-CoA).</text>
</comment>
<evidence type="ECO:0000259" key="11">
    <source>
        <dbReference type="Pfam" id="PF00441"/>
    </source>
</evidence>
<dbReference type="OrthoDB" id="9807883at2"/>
<dbReference type="InterPro" id="IPR052166">
    <property type="entry name" value="Diverse_Acyl-CoA_DH"/>
</dbReference>
<evidence type="ECO:0000256" key="6">
    <source>
        <dbReference type="ARBA" id="ARBA00051388"/>
    </source>
</evidence>
<dbReference type="Gene3D" id="1.10.540.10">
    <property type="entry name" value="Acyl-CoA dehydrogenase/oxidase, N-terminal domain"/>
    <property type="match status" value="1"/>
</dbReference>
<dbReference type="Proteomes" id="UP000318055">
    <property type="component" value="Chromosome"/>
</dbReference>
<evidence type="ECO:0000256" key="7">
    <source>
        <dbReference type="ARBA" id="ARBA00058683"/>
    </source>
</evidence>
<feature type="domain" description="Acyl-CoA oxidase/dehydrogenase middle" evidence="12">
    <location>
        <begin position="163"/>
        <end position="271"/>
    </location>
</feature>
<dbReference type="EC" id="1.3.99.41" evidence="8"/>
<sequence length="603" mass="64871">MPRYNPPVRDTRFILDRVLKIDNYADLPGFANATPDTVTAVLEEGGRFVAEVLFPINHSGDQQGCTRHPDGSVTTPDGFKEAYQQFVESGWGTLSAPEQFGGQAMPHVVSTAFQEYMISANMAFAMYPGLTHGAIEALLAKGSPEQQEKYVPKMVSGEWGGTMNLTEPHCGTDLGLIKTRATPNADGSWSITGTKIFISSGEHDLTSNIIHLVLAKTPGAPESSKGISLFVVPKFMVNDDGTLGTRNAVTCGSIEHKMGIHANSTCVMNYDGATGWLVGEEMKGLAAMFIMMNAARLGVGLQGLGIGEVAYQNAVQYAHDRRQGRALTGAAEPEEKADTLFVHPDVRRMLMEAKAMTEGLRALCLWGGLQVDLSHKAASEEERQLADDLIGLLTPVIKGVGTDAGYRIATDSQQVYGGHGYIAEWGMEQYVRDARIAMIYEGTNGVQAMDLVGRKLAQNGGRAVQTLFRIVTEEVAAAKAEPELTHLAEALEKANGQLQAATMWFMANGMKDPNQVGAGAYSYMELMGTVAIGLMWLRMADAAVAALAEGDDEAEGGRAFYEAKLVTARFYADRIMPNAGALRRKIESGAETIMALPVEAFGV</sequence>
<dbReference type="InterPro" id="IPR009100">
    <property type="entry name" value="AcylCoA_DH/oxidase_NM_dom_sf"/>
</dbReference>
<gene>
    <name evidence="15" type="ORF">FPZ54_00590</name>
</gene>
<dbReference type="SUPFAM" id="SSF47203">
    <property type="entry name" value="Acyl-CoA dehydrogenase C-terminal domain-like"/>
    <property type="match status" value="1"/>
</dbReference>
<comment type="cofactor">
    <cofactor evidence="1 10">
        <name>FAD</name>
        <dbReference type="ChEBI" id="CHEBI:57692"/>
    </cofactor>
</comment>
<dbReference type="InterPro" id="IPR009075">
    <property type="entry name" value="AcylCo_DH/oxidase_C"/>
</dbReference>
<accession>A0A518RBE4</accession>
<dbReference type="InterPro" id="IPR046373">
    <property type="entry name" value="Acyl-CoA_Oxase/DH_mid-dom_sf"/>
</dbReference>
<dbReference type="PANTHER" id="PTHR42803:SF1">
    <property type="entry name" value="BROAD-SPECIFICITY LINEAR ACYL-COA DEHYDROGENASE FADE5"/>
    <property type="match status" value="1"/>
</dbReference>
<evidence type="ECO:0000256" key="4">
    <source>
        <dbReference type="ARBA" id="ARBA00022827"/>
    </source>
</evidence>
<evidence type="ECO:0000259" key="14">
    <source>
        <dbReference type="Pfam" id="PF12806"/>
    </source>
</evidence>
<feature type="domain" description="Acyl-CoA dehydrogenase/oxidase N-terminal" evidence="13">
    <location>
        <begin position="80"/>
        <end position="158"/>
    </location>
</feature>
<dbReference type="InterPro" id="IPR025878">
    <property type="entry name" value="Acyl-CoA_dh-like_C_dom"/>
</dbReference>
<dbReference type="InterPro" id="IPR013786">
    <property type="entry name" value="AcylCoA_DH/ox_N"/>
</dbReference>
<dbReference type="InterPro" id="IPR036250">
    <property type="entry name" value="AcylCo_DH-like_C"/>
</dbReference>
<evidence type="ECO:0000313" key="16">
    <source>
        <dbReference type="Proteomes" id="UP000318055"/>
    </source>
</evidence>
<keyword evidence="3 10" id="KW-0285">Flavoprotein</keyword>
<dbReference type="EMBL" id="CP042239">
    <property type="protein sequence ID" value="QDX24671.1"/>
    <property type="molecule type" value="Genomic_DNA"/>
</dbReference>
<keyword evidence="4 10" id="KW-0274">FAD</keyword>
<dbReference type="Pfam" id="PF00441">
    <property type="entry name" value="Acyl-CoA_dh_1"/>
    <property type="match status" value="1"/>
</dbReference>
<evidence type="ECO:0000256" key="2">
    <source>
        <dbReference type="ARBA" id="ARBA00009347"/>
    </source>
</evidence>
<dbReference type="KEGG" id="ssua:FPZ54_00590"/>
<organism evidence="15 16">
    <name type="scientific">Sphingomonas suaedae</name>
    <dbReference type="NCBI Taxonomy" id="2599297"/>
    <lineage>
        <taxon>Bacteria</taxon>
        <taxon>Pseudomonadati</taxon>
        <taxon>Pseudomonadota</taxon>
        <taxon>Alphaproteobacteria</taxon>
        <taxon>Sphingomonadales</taxon>
        <taxon>Sphingomonadaceae</taxon>
        <taxon>Sphingomonas</taxon>
    </lineage>
</organism>
<evidence type="ECO:0000256" key="1">
    <source>
        <dbReference type="ARBA" id="ARBA00001974"/>
    </source>
</evidence>
<comment type="catalytic activity">
    <reaction evidence="6">
        <text>3-(methylsulfanyl)propanoyl-CoA + oxidized [electron-transfer flavoprotein] + H(+) = 3-(methylsulfanyl)acryloyl-CoA + reduced [electron-transfer flavoprotein]</text>
        <dbReference type="Rhea" id="RHEA:52612"/>
        <dbReference type="Rhea" id="RHEA-COMP:10685"/>
        <dbReference type="Rhea" id="RHEA-COMP:10686"/>
        <dbReference type="ChEBI" id="CHEBI:15378"/>
        <dbReference type="ChEBI" id="CHEBI:57692"/>
        <dbReference type="ChEBI" id="CHEBI:58307"/>
        <dbReference type="ChEBI" id="CHEBI:82815"/>
        <dbReference type="ChEBI" id="CHEBI:84994"/>
        <dbReference type="EC" id="1.3.99.41"/>
    </reaction>
    <physiologicalReaction direction="left-to-right" evidence="6">
        <dbReference type="Rhea" id="RHEA:52613"/>
    </physiologicalReaction>
</comment>
<evidence type="ECO:0000256" key="10">
    <source>
        <dbReference type="RuleBase" id="RU362125"/>
    </source>
</evidence>
<dbReference type="PANTHER" id="PTHR42803">
    <property type="entry name" value="ACYL-COA DEHYDROGENASE"/>
    <property type="match status" value="1"/>
</dbReference>
<dbReference type="Gene3D" id="1.20.140.10">
    <property type="entry name" value="Butyryl-CoA Dehydrogenase, subunit A, domain 3"/>
    <property type="match status" value="1"/>
</dbReference>
<feature type="domain" description="Acetyl-CoA dehydrogenase-like C-terminal" evidence="14">
    <location>
        <begin position="473"/>
        <end position="597"/>
    </location>
</feature>
<dbReference type="InterPro" id="IPR037069">
    <property type="entry name" value="AcylCoA_DH/ox_N_sf"/>
</dbReference>
<evidence type="ECO:0000259" key="13">
    <source>
        <dbReference type="Pfam" id="PF02771"/>
    </source>
</evidence>
<dbReference type="GO" id="GO:0016627">
    <property type="term" value="F:oxidoreductase activity, acting on the CH-CH group of donors"/>
    <property type="evidence" value="ECO:0007669"/>
    <property type="project" value="InterPro"/>
</dbReference>
<dbReference type="InterPro" id="IPR006091">
    <property type="entry name" value="Acyl-CoA_Oxase/DH_mid-dom"/>
</dbReference>
<reference evidence="15 16" key="1">
    <citation type="submission" date="2019-07" db="EMBL/GenBank/DDBJ databases">
        <title>Sphingomonas alkalisoli sp. nov., isolated from rhizosphere soil of Suaedae salsa.</title>
        <authorList>
            <person name="Zhang H."/>
            <person name="Xu L."/>
            <person name="Zhang J.-X."/>
            <person name="Sun J.-Q."/>
        </authorList>
    </citation>
    <scope>NUCLEOTIDE SEQUENCE [LARGE SCALE GENOMIC DNA]</scope>
    <source>
        <strain evidence="15 16">XS-10</strain>
    </source>
</reference>
<evidence type="ECO:0000256" key="9">
    <source>
        <dbReference type="ARBA" id="ARBA00069043"/>
    </source>
</evidence>
<feature type="domain" description="Acyl-CoA dehydrogenase/oxidase C-terminal" evidence="11">
    <location>
        <begin position="283"/>
        <end position="451"/>
    </location>
</feature>